<keyword evidence="1" id="KW-0732">Signal</keyword>
<accession>A0ABN2YD94</accession>
<dbReference type="InterPro" id="IPR052336">
    <property type="entry name" value="MlaD_Phospholipid_Transporter"/>
</dbReference>
<dbReference type="InterPro" id="IPR024516">
    <property type="entry name" value="Mce_C"/>
</dbReference>
<comment type="caution">
    <text evidence="4">The sequence shown here is derived from an EMBL/GenBank/DDBJ whole genome shotgun (WGS) entry which is preliminary data.</text>
</comment>
<dbReference type="Pfam" id="PF02470">
    <property type="entry name" value="MlaD"/>
    <property type="match status" value="1"/>
</dbReference>
<feature type="signal peptide" evidence="1">
    <location>
        <begin position="1"/>
        <end position="28"/>
    </location>
</feature>
<dbReference type="EMBL" id="BAAAPF010000086">
    <property type="protein sequence ID" value="GAA2125102.1"/>
    <property type="molecule type" value="Genomic_DNA"/>
</dbReference>
<keyword evidence="5" id="KW-1185">Reference proteome</keyword>
<evidence type="ECO:0000259" key="2">
    <source>
        <dbReference type="Pfam" id="PF02470"/>
    </source>
</evidence>
<evidence type="ECO:0000313" key="5">
    <source>
        <dbReference type="Proteomes" id="UP001500443"/>
    </source>
</evidence>
<sequence length="343" mass="36744">MNRRSLAGPLIKSLVFIAVTALATTALAFSIANTGVGPTDGYSARFTDVTGLVEGDSVRVAGVKVGEVESIELSGRRYAKVEFTVREGRELPASVGASVKYLNMVGQRYVDLEQGEGPVGATLAPGATIPLERTRPALDLTQLFNGFQPLFQGLSPQDTNKLANEIVQVLQGQGGTVDSLVETVGSLTTTLARKDKVIGEVIDNLTEVVETVNTREQDFNDLLVTLQDLVSGFADDREPLFRAVDAMGDLTTSTAGLVRDGRAPLKEDIRQLGRVSERLADNAPMVADFLEQTPVKMATLGRLASYGSWFNLYLCEAQVSGVSTYDGSEPPTGISVTQPRCER</sequence>
<reference evidence="4 5" key="1">
    <citation type="journal article" date="2019" name="Int. J. Syst. Evol. Microbiol.">
        <title>The Global Catalogue of Microorganisms (GCM) 10K type strain sequencing project: providing services to taxonomists for standard genome sequencing and annotation.</title>
        <authorList>
            <consortium name="The Broad Institute Genomics Platform"/>
            <consortium name="The Broad Institute Genome Sequencing Center for Infectious Disease"/>
            <person name="Wu L."/>
            <person name="Ma J."/>
        </authorList>
    </citation>
    <scope>NUCLEOTIDE SEQUENCE [LARGE SCALE GENOMIC DNA]</scope>
    <source>
        <strain evidence="4 5">JCM 15481</strain>
    </source>
</reference>
<protein>
    <submittedName>
        <fullName evidence="4">MlaD family protein</fullName>
    </submittedName>
</protein>
<organism evidence="4 5">
    <name type="scientific">Streptomyces synnematoformans</name>
    <dbReference type="NCBI Taxonomy" id="415721"/>
    <lineage>
        <taxon>Bacteria</taxon>
        <taxon>Bacillati</taxon>
        <taxon>Actinomycetota</taxon>
        <taxon>Actinomycetes</taxon>
        <taxon>Kitasatosporales</taxon>
        <taxon>Streptomycetaceae</taxon>
        <taxon>Streptomyces</taxon>
    </lineage>
</organism>
<proteinExistence type="predicted"/>
<dbReference type="InterPro" id="IPR005693">
    <property type="entry name" value="Mce"/>
</dbReference>
<dbReference type="NCBIfam" id="TIGR00996">
    <property type="entry name" value="Mtu_fam_mce"/>
    <property type="match status" value="1"/>
</dbReference>
<feature type="domain" description="Mce/MlaD" evidence="2">
    <location>
        <begin position="42"/>
        <end position="115"/>
    </location>
</feature>
<gene>
    <name evidence="4" type="ORF">GCM10009802_30450</name>
</gene>
<dbReference type="Proteomes" id="UP001500443">
    <property type="component" value="Unassembled WGS sequence"/>
</dbReference>
<feature type="domain" description="Mammalian cell entry C-terminal" evidence="3">
    <location>
        <begin position="121"/>
        <end position="316"/>
    </location>
</feature>
<name>A0ABN2YD94_9ACTN</name>
<dbReference type="PANTHER" id="PTHR33371:SF17">
    <property type="entry name" value="MCE-FAMILY PROTEIN MCE1B"/>
    <property type="match status" value="1"/>
</dbReference>
<dbReference type="PANTHER" id="PTHR33371">
    <property type="entry name" value="INTERMEMBRANE PHOSPHOLIPID TRANSPORT SYSTEM BINDING PROTEIN MLAD-RELATED"/>
    <property type="match status" value="1"/>
</dbReference>
<dbReference type="InterPro" id="IPR003399">
    <property type="entry name" value="Mce/MlaD"/>
</dbReference>
<dbReference type="Pfam" id="PF11887">
    <property type="entry name" value="Mce4_CUP1"/>
    <property type="match status" value="1"/>
</dbReference>
<feature type="chain" id="PRO_5046773288" evidence="1">
    <location>
        <begin position="29"/>
        <end position="343"/>
    </location>
</feature>
<dbReference type="RefSeq" id="WP_344290552.1">
    <property type="nucleotide sequence ID" value="NZ_BAAAPF010000086.1"/>
</dbReference>
<evidence type="ECO:0000313" key="4">
    <source>
        <dbReference type="EMBL" id="GAA2125102.1"/>
    </source>
</evidence>
<evidence type="ECO:0000256" key="1">
    <source>
        <dbReference type="SAM" id="SignalP"/>
    </source>
</evidence>
<evidence type="ECO:0000259" key="3">
    <source>
        <dbReference type="Pfam" id="PF11887"/>
    </source>
</evidence>